<proteinExistence type="predicted"/>
<dbReference type="EMBL" id="KI669708">
    <property type="protein sequence ID" value="ETM98302.1"/>
    <property type="molecule type" value="Genomic_DNA"/>
</dbReference>
<gene>
    <name evidence="1" type="ORF">PPTG_24664</name>
</gene>
<organism evidence="1 2">
    <name type="scientific">Phytophthora nicotianae (strain INRA-310)</name>
    <name type="common">Phytophthora parasitica</name>
    <dbReference type="NCBI Taxonomy" id="761204"/>
    <lineage>
        <taxon>Eukaryota</taxon>
        <taxon>Sar</taxon>
        <taxon>Stramenopiles</taxon>
        <taxon>Oomycota</taxon>
        <taxon>Peronosporomycetes</taxon>
        <taxon>Peronosporales</taxon>
        <taxon>Peronosporaceae</taxon>
        <taxon>Phytophthora</taxon>
    </lineage>
</organism>
<dbReference type="Proteomes" id="UP000018817">
    <property type="component" value="Unassembled WGS sequence"/>
</dbReference>
<accession>W2PB93</accession>
<sequence length="57" mass="6415">MEALPTEWAVLILMVDDGASVITSSSVKVTYSSEWIDIVQSFGYAIYLQRFDLLLTQ</sequence>
<evidence type="ECO:0000313" key="1">
    <source>
        <dbReference type="EMBL" id="ETM98302.1"/>
    </source>
</evidence>
<name>W2PB93_PHYN3</name>
<dbReference type="VEuPathDB" id="FungiDB:PPTG_24664"/>
<evidence type="ECO:0000313" key="2">
    <source>
        <dbReference type="Proteomes" id="UP000018817"/>
    </source>
</evidence>
<reference evidence="2" key="1">
    <citation type="submission" date="2011-12" db="EMBL/GenBank/DDBJ databases">
        <authorList>
            <consortium name="The Broad Institute Genome Sequencing Platform"/>
            <person name="Russ C."/>
            <person name="Tyler B."/>
            <person name="Panabieres F."/>
            <person name="Shan W."/>
            <person name="Tripathy S."/>
            <person name="Grunwald N."/>
            <person name="Machado M."/>
            <person name="Young S.K."/>
            <person name="Zeng Q."/>
            <person name="Gargeya S."/>
            <person name="Fitzgerald M."/>
            <person name="Haas B."/>
            <person name="Abouelleil A."/>
            <person name="Alvarado L."/>
            <person name="Arachchi H.M."/>
            <person name="Berlin A."/>
            <person name="Chapman S.B."/>
            <person name="Gearin G."/>
            <person name="Goldberg J."/>
            <person name="Griggs A."/>
            <person name="Gujja S."/>
            <person name="Hansen M."/>
            <person name="Heiman D."/>
            <person name="Howarth C."/>
            <person name="Larimer J."/>
            <person name="Lui A."/>
            <person name="MacDonald P.J.P."/>
            <person name="McCowen C."/>
            <person name="Montmayeur A."/>
            <person name="Murphy C."/>
            <person name="Neiman D."/>
            <person name="Pearson M."/>
            <person name="Priest M."/>
            <person name="Roberts A."/>
            <person name="Saif S."/>
            <person name="Shea T."/>
            <person name="Sisk P."/>
            <person name="Stolte C."/>
            <person name="Sykes S."/>
            <person name="Wortman J."/>
            <person name="Nusbaum C."/>
            <person name="Birren B."/>
        </authorList>
    </citation>
    <scope>NUCLEOTIDE SEQUENCE [LARGE SCALE GENOMIC DNA]</scope>
    <source>
        <strain evidence="2">INRA-310</strain>
    </source>
</reference>
<dbReference type="AlphaFoldDB" id="W2PB93"/>
<dbReference type="GeneID" id="20193263"/>
<dbReference type="RefSeq" id="XP_008916403.1">
    <property type="nucleotide sequence ID" value="XM_008918155.1"/>
</dbReference>
<protein>
    <submittedName>
        <fullName evidence="1">Uncharacterized protein</fullName>
    </submittedName>
</protein>
<reference evidence="1 2" key="2">
    <citation type="submission" date="2013-11" db="EMBL/GenBank/DDBJ databases">
        <title>The Genome Sequence of Phytophthora parasitica INRA-310.</title>
        <authorList>
            <consortium name="The Broad Institute Genomics Platform"/>
            <person name="Russ C."/>
            <person name="Tyler B."/>
            <person name="Panabieres F."/>
            <person name="Shan W."/>
            <person name="Tripathy S."/>
            <person name="Grunwald N."/>
            <person name="Machado M."/>
            <person name="Johnson C.S."/>
            <person name="Arredondo F."/>
            <person name="Hong C."/>
            <person name="Coffey M."/>
            <person name="Young S.K."/>
            <person name="Zeng Q."/>
            <person name="Gargeya S."/>
            <person name="Fitzgerald M."/>
            <person name="Abouelleil A."/>
            <person name="Alvarado L."/>
            <person name="Chapman S.B."/>
            <person name="Gainer-Dewar J."/>
            <person name="Goldberg J."/>
            <person name="Griggs A."/>
            <person name="Gujja S."/>
            <person name="Hansen M."/>
            <person name="Howarth C."/>
            <person name="Imamovic A."/>
            <person name="Ireland A."/>
            <person name="Larimer J."/>
            <person name="McCowan C."/>
            <person name="Murphy C."/>
            <person name="Pearson M."/>
            <person name="Poon T.W."/>
            <person name="Priest M."/>
            <person name="Roberts A."/>
            <person name="Saif S."/>
            <person name="Shea T."/>
            <person name="Sykes S."/>
            <person name="Wortman J."/>
            <person name="Nusbaum C."/>
            <person name="Birren B."/>
        </authorList>
    </citation>
    <scope>NUCLEOTIDE SEQUENCE [LARGE SCALE GENOMIC DNA]</scope>
    <source>
        <strain evidence="1 2">INRA-310</strain>
    </source>
</reference>